<comment type="subcellular location">
    <subcellularLocation>
        <location evidence="1">Cell outer membrane</location>
    </subcellularLocation>
</comment>
<dbReference type="InterPro" id="IPR006665">
    <property type="entry name" value="OmpA-like"/>
</dbReference>
<dbReference type="PROSITE" id="PS51123">
    <property type="entry name" value="OMPA_2"/>
    <property type="match status" value="1"/>
</dbReference>
<organism evidence="6 7">
    <name type="scientific">Sphingobium lignivorans</name>
    <dbReference type="NCBI Taxonomy" id="2735886"/>
    <lineage>
        <taxon>Bacteria</taxon>
        <taxon>Pseudomonadati</taxon>
        <taxon>Pseudomonadota</taxon>
        <taxon>Alphaproteobacteria</taxon>
        <taxon>Sphingomonadales</taxon>
        <taxon>Sphingomonadaceae</taxon>
        <taxon>Sphingobium</taxon>
    </lineage>
</organism>
<accession>A0ABR6NFZ7</accession>
<dbReference type="RefSeq" id="WP_184153472.1">
    <property type="nucleotide sequence ID" value="NZ_JACHKA010000001.1"/>
</dbReference>
<name>A0ABR6NFZ7_9SPHN</name>
<evidence type="ECO:0000256" key="1">
    <source>
        <dbReference type="ARBA" id="ARBA00004442"/>
    </source>
</evidence>
<dbReference type="SUPFAM" id="SSF103088">
    <property type="entry name" value="OmpA-like"/>
    <property type="match status" value="1"/>
</dbReference>
<sequence>MTHSFVALRPALAVLGCAALLGGCATKTYVNEQIGALEARQNARIDAVDRTAQEALERAKAARQLAEGKFVYSVVLSDDKVHFPTGSAALSREAEKGLAELAQKLIAENRNVFLEIQGYTDNVGSAASNLRLAQARADAAMLFLHKQGIRANRMSTIAYGEAQPVAPNTTPEGRAKNRRIVVIVLD</sequence>
<comment type="caution">
    <text evidence="6">The sequence shown here is derived from an EMBL/GenBank/DDBJ whole genome shotgun (WGS) entry which is preliminary data.</text>
</comment>
<evidence type="ECO:0000313" key="6">
    <source>
        <dbReference type="EMBL" id="MBB5986195.1"/>
    </source>
</evidence>
<evidence type="ECO:0000256" key="3">
    <source>
        <dbReference type="ARBA" id="ARBA00023237"/>
    </source>
</evidence>
<evidence type="ECO:0000259" key="5">
    <source>
        <dbReference type="PROSITE" id="PS51123"/>
    </source>
</evidence>
<keyword evidence="3" id="KW-0998">Cell outer membrane</keyword>
<evidence type="ECO:0000256" key="2">
    <source>
        <dbReference type="ARBA" id="ARBA00023136"/>
    </source>
</evidence>
<dbReference type="Proteomes" id="UP001138540">
    <property type="component" value="Unassembled WGS sequence"/>
</dbReference>
<dbReference type="PANTHER" id="PTHR30329">
    <property type="entry name" value="STATOR ELEMENT OF FLAGELLAR MOTOR COMPLEX"/>
    <property type="match status" value="1"/>
</dbReference>
<dbReference type="PRINTS" id="PR01021">
    <property type="entry name" value="OMPADOMAIN"/>
</dbReference>
<proteinExistence type="predicted"/>
<evidence type="ECO:0000313" key="7">
    <source>
        <dbReference type="Proteomes" id="UP001138540"/>
    </source>
</evidence>
<dbReference type="InterPro" id="IPR036737">
    <property type="entry name" value="OmpA-like_sf"/>
</dbReference>
<protein>
    <submittedName>
        <fullName evidence="6">Outer membrane protein OmpA-like peptidoglycan-associated protein</fullName>
    </submittedName>
</protein>
<dbReference type="PANTHER" id="PTHR30329:SF21">
    <property type="entry name" value="LIPOPROTEIN YIAD-RELATED"/>
    <property type="match status" value="1"/>
</dbReference>
<evidence type="ECO:0000256" key="4">
    <source>
        <dbReference type="PROSITE-ProRule" id="PRU00473"/>
    </source>
</evidence>
<dbReference type="Pfam" id="PF00691">
    <property type="entry name" value="OmpA"/>
    <property type="match status" value="1"/>
</dbReference>
<dbReference type="CDD" id="cd07185">
    <property type="entry name" value="OmpA_C-like"/>
    <property type="match status" value="1"/>
</dbReference>
<keyword evidence="2 4" id="KW-0472">Membrane</keyword>
<reference evidence="6 7" key="1">
    <citation type="submission" date="2020-08" db="EMBL/GenBank/DDBJ databases">
        <title>Exploring microbial biodiversity for novel pathways involved in the catabolism of aromatic compounds derived from lignin.</title>
        <authorList>
            <person name="Elkins J."/>
        </authorList>
    </citation>
    <scope>NUCLEOTIDE SEQUENCE [LARGE SCALE GENOMIC DNA]</scope>
    <source>
        <strain evidence="6 7">B1D3A</strain>
    </source>
</reference>
<dbReference type="EMBL" id="JACHKA010000001">
    <property type="protein sequence ID" value="MBB5986195.1"/>
    <property type="molecule type" value="Genomic_DNA"/>
</dbReference>
<dbReference type="Gene3D" id="3.30.1330.60">
    <property type="entry name" value="OmpA-like domain"/>
    <property type="match status" value="1"/>
</dbReference>
<feature type="domain" description="OmpA-like" evidence="5">
    <location>
        <begin position="70"/>
        <end position="186"/>
    </location>
</feature>
<dbReference type="InterPro" id="IPR050330">
    <property type="entry name" value="Bact_OuterMem_StrucFunc"/>
</dbReference>
<gene>
    <name evidence="6" type="ORF">HNP60_002169</name>
</gene>
<keyword evidence="7" id="KW-1185">Reference proteome</keyword>
<dbReference type="InterPro" id="IPR006664">
    <property type="entry name" value="OMP_bac"/>
</dbReference>